<evidence type="ECO:0000313" key="2">
    <source>
        <dbReference type="Proteomes" id="UP000887159"/>
    </source>
</evidence>
<dbReference type="AlphaFoldDB" id="A0A8X7BBY7"/>
<reference evidence="1" key="1">
    <citation type="submission" date="2020-08" db="EMBL/GenBank/DDBJ databases">
        <title>Multicomponent nature underlies the extraordinary mechanical properties of spider dragline silk.</title>
        <authorList>
            <person name="Kono N."/>
            <person name="Nakamura H."/>
            <person name="Mori M."/>
            <person name="Yoshida Y."/>
            <person name="Ohtoshi R."/>
            <person name="Malay A.D."/>
            <person name="Moran D.A.P."/>
            <person name="Tomita M."/>
            <person name="Numata K."/>
            <person name="Arakawa K."/>
        </authorList>
    </citation>
    <scope>NUCLEOTIDE SEQUENCE</scope>
</reference>
<organism evidence="1 2">
    <name type="scientific">Trichonephila clavipes</name>
    <name type="common">Golden silk orbweaver</name>
    <name type="synonym">Nephila clavipes</name>
    <dbReference type="NCBI Taxonomy" id="2585209"/>
    <lineage>
        <taxon>Eukaryota</taxon>
        <taxon>Metazoa</taxon>
        <taxon>Ecdysozoa</taxon>
        <taxon>Arthropoda</taxon>
        <taxon>Chelicerata</taxon>
        <taxon>Arachnida</taxon>
        <taxon>Araneae</taxon>
        <taxon>Araneomorphae</taxon>
        <taxon>Entelegynae</taxon>
        <taxon>Araneoidea</taxon>
        <taxon>Nephilidae</taxon>
        <taxon>Trichonephila</taxon>
    </lineage>
</organism>
<evidence type="ECO:0000313" key="1">
    <source>
        <dbReference type="EMBL" id="GFY25159.1"/>
    </source>
</evidence>
<proteinExistence type="predicted"/>
<protein>
    <submittedName>
        <fullName evidence="1">Uncharacterized protein</fullName>
    </submittedName>
</protein>
<dbReference type="EMBL" id="BMAU01021371">
    <property type="protein sequence ID" value="GFY25159.1"/>
    <property type="molecule type" value="Genomic_DNA"/>
</dbReference>
<keyword evidence="2" id="KW-1185">Reference proteome</keyword>
<sequence length="97" mass="11202">MIEDVTFNDSDIMNTLIDSEDGPEEPDYLRVDKMYGGIQLSNKSETHFLSVNANCGKSLKFQKELRSCIAGYRYVHKQLTNRSSPQKRCTYFMVPKK</sequence>
<dbReference type="Proteomes" id="UP000887159">
    <property type="component" value="Unassembled WGS sequence"/>
</dbReference>
<accession>A0A8X7BBY7</accession>
<gene>
    <name evidence="1" type="primary">NCL1_44931</name>
    <name evidence="1" type="ORF">TNCV_2482801</name>
</gene>
<comment type="caution">
    <text evidence="1">The sequence shown here is derived from an EMBL/GenBank/DDBJ whole genome shotgun (WGS) entry which is preliminary data.</text>
</comment>
<name>A0A8X7BBY7_TRICX</name>